<comment type="caution">
    <text evidence="2">The sequence shown here is derived from an EMBL/GenBank/DDBJ whole genome shotgun (WGS) entry which is preliminary data.</text>
</comment>
<sequence length="40" mass="4596">MKKIMYRGIAAIIVSLASLFVLTGSYYFIYKPEIPAELRK</sequence>
<dbReference type="OrthoDB" id="2662799at2"/>
<dbReference type="InterPro" id="IPR009229">
    <property type="entry name" value="AgrD"/>
</dbReference>
<organism evidence="2 3">
    <name type="scientific">Paenibacillus taihuensis</name>
    <dbReference type="NCBI Taxonomy" id="1156355"/>
    <lineage>
        <taxon>Bacteria</taxon>
        <taxon>Bacillati</taxon>
        <taxon>Bacillota</taxon>
        <taxon>Bacilli</taxon>
        <taxon>Bacillales</taxon>
        <taxon>Paenibacillaceae</taxon>
        <taxon>Paenibacillus</taxon>
    </lineage>
</organism>
<keyword evidence="1" id="KW-0812">Transmembrane</keyword>
<dbReference type="Proteomes" id="UP000256304">
    <property type="component" value="Unassembled WGS sequence"/>
</dbReference>
<dbReference type="EMBL" id="QTTN01000029">
    <property type="protein sequence ID" value="REE70563.1"/>
    <property type="molecule type" value="Genomic_DNA"/>
</dbReference>
<name>A0A3D9R639_9BACL</name>
<feature type="transmembrane region" description="Helical" evidence="1">
    <location>
        <begin position="9"/>
        <end position="30"/>
    </location>
</feature>
<dbReference type="NCBIfam" id="TIGR04223">
    <property type="entry name" value="quorum_AgrD"/>
    <property type="match status" value="1"/>
</dbReference>
<gene>
    <name evidence="2" type="ORF">A8990_12948</name>
</gene>
<protein>
    <submittedName>
        <fullName evidence="2">Cyclic lactone autoinducer peptide</fullName>
    </submittedName>
</protein>
<accession>A0A3D9R639</accession>
<dbReference type="AlphaFoldDB" id="A0A3D9R639"/>
<evidence type="ECO:0000313" key="2">
    <source>
        <dbReference type="EMBL" id="REE70563.1"/>
    </source>
</evidence>
<keyword evidence="1" id="KW-1133">Transmembrane helix</keyword>
<dbReference type="RefSeq" id="WP_116191078.1">
    <property type="nucleotide sequence ID" value="NZ_QTTN01000029.1"/>
</dbReference>
<keyword evidence="1" id="KW-0472">Membrane</keyword>
<evidence type="ECO:0000313" key="3">
    <source>
        <dbReference type="Proteomes" id="UP000256304"/>
    </source>
</evidence>
<proteinExistence type="predicted"/>
<reference evidence="2 3" key="1">
    <citation type="submission" date="2018-08" db="EMBL/GenBank/DDBJ databases">
        <title>Genomic Encyclopedia of Type Strains, Phase III (KMG-III): the genomes of soil and plant-associated and newly described type strains.</title>
        <authorList>
            <person name="Whitman W."/>
        </authorList>
    </citation>
    <scope>NUCLEOTIDE SEQUENCE [LARGE SCALE GENOMIC DNA]</scope>
    <source>
        <strain evidence="2 3">CGMCC 1.10966</strain>
    </source>
</reference>
<evidence type="ECO:0000256" key="1">
    <source>
        <dbReference type="SAM" id="Phobius"/>
    </source>
</evidence>
<keyword evidence="3" id="KW-1185">Reference proteome</keyword>